<feature type="transmembrane region" description="Helical" evidence="1">
    <location>
        <begin position="185"/>
        <end position="205"/>
    </location>
</feature>
<dbReference type="KEGG" id="proe:H9L23_04755"/>
<keyword evidence="3" id="KW-1185">Reference proteome</keyword>
<proteinExistence type="predicted"/>
<reference evidence="2 3" key="1">
    <citation type="submission" date="2020-08" db="EMBL/GenBank/DDBJ databases">
        <title>Genome sequence of Pedobacter roseus KACC 11594T.</title>
        <authorList>
            <person name="Hyun D.-W."/>
            <person name="Bae J.-W."/>
        </authorList>
    </citation>
    <scope>NUCLEOTIDE SEQUENCE [LARGE SCALE GENOMIC DNA]</scope>
    <source>
        <strain evidence="2 3">KACC 11594</strain>
    </source>
</reference>
<sequence>MSPDCLNCAAPVTHNYCPNCGQKSTTHRYSIKHFLAHDFVHGVWHVDKGILFTLKALFTRPGHSVREFIQGKRVPYFSFVTLILLILTASSLIAPYTHGSMTDLMPQGSKAMMSEIEKFISDHPKLILIITIPIYSFFTFIWFRKAKLNYSEHLVLNSNRIIVELIIGLLISVITIFYTNSKGLVLIYFGVATFFAFIYSIWFYYQFFSGFNYSKKGLLLRSILVPASYYLVSFIIGVISAIINMKH</sequence>
<evidence type="ECO:0000313" key="3">
    <source>
        <dbReference type="Proteomes" id="UP000515806"/>
    </source>
</evidence>
<evidence type="ECO:0000313" key="2">
    <source>
        <dbReference type="EMBL" id="QNN43416.1"/>
    </source>
</evidence>
<name>A0A7G9QJ91_9SPHI</name>
<dbReference type="Pfam" id="PF12412">
    <property type="entry name" value="DUF3667"/>
    <property type="match status" value="1"/>
</dbReference>
<accession>A0A7G9QJ91</accession>
<keyword evidence="1" id="KW-0472">Membrane</keyword>
<dbReference type="RefSeq" id="WP_187593897.1">
    <property type="nucleotide sequence ID" value="NZ_CP060723.1"/>
</dbReference>
<gene>
    <name evidence="2" type="ORF">H9L23_04755</name>
</gene>
<dbReference type="InterPro" id="IPR022134">
    <property type="entry name" value="DUF3667"/>
</dbReference>
<evidence type="ECO:0000256" key="1">
    <source>
        <dbReference type="SAM" id="Phobius"/>
    </source>
</evidence>
<keyword evidence="1" id="KW-0812">Transmembrane</keyword>
<protein>
    <submittedName>
        <fullName evidence="2">DUF3667 domain-containing protein</fullName>
    </submittedName>
</protein>
<feature type="transmembrane region" description="Helical" evidence="1">
    <location>
        <begin position="217"/>
        <end position="243"/>
    </location>
</feature>
<keyword evidence="1" id="KW-1133">Transmembrane helix</keyword>
<organism evidence="2 3">
    <name type="scientific">Pedobacter roseus</name>
    <dbReference type="NCBI Taxonomy" id="336820"/>
    <lineage>
        <taxon>Bacteria</taxon>
        <taxon>Pseudomonadati</taxon>
        <taxon>Bacteroidota</taxon>
        <taxon>Sphingobacteriia</taxon>
        <taxon>Sphingobacteriales</taxon>
        <taxon>Sphingobacteriaceae</taxon>
        <taxon>Pedobacter</taxon>
    </lineage>
</organism>
<feature type="transmembrane region" description="Helical" evidence="1">
    <location>
        <begin position="161"/>
        <end position="179"/>
    </location>
</feature>
<dbReference type="Proteomes" id="UP000515806">
    <property type="component" value="Chromosome"/>
</dbReference>
<feature type="transmembrane region" description="Helical" evidence="1">
    <location>
        <begin position="126"/>
        <end position="143"/>
    </location>
</feature>
<dbReference type="EMBL" id="CP060723">
    <property type="protein sequence ID" value="QNN43416.1"/>
    <property type="molecule type" value="Genomic_DNA"/>
</dbReference>
<feature type="transmembrane region" description="Helical" evidence="1">
    <location>
        <begin position="76"/>
        <end position="96"/>
    </location>
</feature>
<dbReference type="AlphaFoldDB" id="A0A7G9QJ91"/>